<dbReference type="Proteomes" id="UP000319210">
    <property type="component" value="Unassembled WGS sequence"/>
</dbReference>
<feature type="region of interest" description="Disordered" evidence="1">
    <location>
        <begin position="1"/>
        <end position="51"/>
    </location>
</feature>
<proteinExistence type="predicted"/>
<evidence type="ECO:0000313" key="2">
    <source>
        <dbReference type="EMBL" id="GEB50773.1"/>
    </source>
</evidence>
<comment type="caution">
    <text evidence="2">The sequence shown here is derived from an EMBL/GenBank/DDBJ whole genome shotgun (WGS) entry which is preliminary data.</text>
</comment>
<evidence type="ECO:0000313" key="3">
    <source>
        <dbReference type="Proteomes" id="UP000319210"/>
    </source>
</evidence>
<organism evidence="2 3">
    <name type="scientific">Streptomyces cacaoi</name>
    <dbReference type="NCBI Taxonomy" id="1898"/>
    <lineage>
        <taxon>Bacteria</taxon>
        <taxon>Bacillati</taxon>
        <taxon>Actinomycetota</taxon>
        <taxon>Actinomycetes</taxon>
        <taxon>Kitasatosporales</taxon>
        <taxon>Streptomycetaceae</taxon>
        <taxon>Streptomyces</taxon>
    </lineage>
</organism>
<protein>
    <submittedName>
        <fullName evidence="2">Uncharacterized protein</fullName>
    </submittedName>
</protein>
<keyword evidence="3" id="KW-1185">Reference proteome</keyword>
<name>A0A4Y3R1Y4_STRCI</name>
<sequence>MAQLGPHGSHALDDAGSSPFRGHKEHRVQRGLSAVEFLAQQPGSGEVDPGLVRDQNRMRALGRLRRGAMPIAVLELP</sequence>
<dbReference type="AlphaFoldDB" id="A0A4Y3R1Y4"/>
<dbReference type="RefSeq" id="WP_086814885.1">
    <property type="nucleotide sequence ID" value="NZ_BJMM01000015.1"/>
</dbReference>
<dbReference type="EMBL" id="BJMM01000015">
    <property type="protein sequence ID" value="GEB50773.1"/>
    <property type="molecule type" value="Genomic_DNA"/>
</dbReference>
<gene>
    <name evidence="2" type="ORF">SCA03_33240</name>
</gene>
<evidence type="ECO:0000256" key="1">
    <source>
        <dbReference type="SAM" id="MobiDB-lite"/>
    </source>
</evidence>
<reference evidence="2 3" key="1">
    <citation type="submission" date="2019-06" db="EMBL/GenBank/DDBJ databases">
        <title>Whole genome shotgun sequence of Streptomyces cacaoi subsp. cacaoi NBRC 12748.</title>
        <authorList>
            <person name="Hosoyama A."/>
            <person name="Uohara A."/>
            <person name="Ohji S."/>
            <person name="Ichikawa N."/>
        </authorList>
    </citation>
    <scope>NUCLEOTIDE SEQUENCE [LARGE SCALE GENOMIC DNA]</scope>
    <source>
        <strain evidence="2 3">NBRC 12748</strain>
    </source>
</reference>
<accession>A0A4Y3R1Y4</accession>